<dbReference type="InterPro" id="IPR001650">
    <property type="entry name" value="Helicase_C-like"/>
</dbReference>
<dbReference type="Proteomes" id="UP001597261">
    <property type="component" value="Unassembled WGS sequence"/>
</dbReference>
<dbReference type="PANTHER" id="PTHR10799">
    <property type="entry name" value="SNF2/RAD54 HELICASE FAMILY"/>
    <property type="match status" value="1"/>
</dbReference>
<dbReference type="CDD" id="cd18793">
    <property type="entry name" value="SF2_C_SNF"/>
    <property type="match status" value="1"/>
</dbReference>
<gene>
    <name evidence="4" type="ORF">ACFSL4_36545</name>
</gene>
<keyword evidence="4" id="KW-0347">Helicase</keyword>
<dbReference type="PROSITE" id="PS51194">
    <property type="entry name" value="HELICASE_CTER"/>
    <property type="match status" value="1"/>
</dbReference>
<dbReference type="RefSeq" id="WP_381092390.1">
    <property type="nucleotide sequence ID" value="NZ_JBHUDX010000144.1"/>
</dbReference>
<evidence type="ECO:0000259" key="2">
    <source>
        <dbReference type="PROSITE" id="PS51192"/>
    </source>
</evidence>
<dbReference type="PROSITE" id="PS51192">
    <property type="entry name" value="HELICASE_ATP_BIND_1"/>
    <property type="match status" value="1"/>
</dbReference>
<dbReference type="SUPFAM" id="SSF47794">
    <property type="entry name" value="Rad51 N-terminal domain-like"/>
    <property type="match status" value="1"/>
</dbReference>
<evidence type="ECO:0000256" key="1">
    <source>
        <dbReference type="ARBA" id="ARBA00022801"/>
    </source>
</evidence>
<keyword evidence="1 4" id="KW-0378">Hydrolase</keyword>
<evidence type="ECO:0000313" key="5">
    <source>
        <dbReference type="Proteomes" id="UP001597261"/>
    </source>
</evidence>
<dbReference type="Pfam" id="PF00176">
    <property type="entry name" value="SNF2-rel_dom"/>
    <property type="match status" value="1"/>
</dbReference>
<dbReference type="GO" id="GO:0016787">
    <property type="term" value="F:hydrolase activity"/>
    <property type="evidence" value="ECO:0007669"/>
    <property type="project" value="UniProtKB-KW"/>
</dbReference>
<dbReference type="Pfam" id="PF14520">
    <property type="entry name" value="HHH_5"/>
    <property type="match status" value="1"/>
</dbReference>
<accession>A0ABW4J1P3</accession>
<keyword evidence="4" id="KW-0547">Nucleotide-binding</keyword>
<proteinExistence type="predicted"/>
<dbReference type="EC" id="3.6.4.-" evidence="4"/>
<comment type="caution">
    <text evidence="4">The sequence shown here is derived from an EMBL/GenBank/DDBJ whole genome shotgun (WGS) entry which is preliminary data.</text>
</comment>
<dbReference type="InterPro" id="IPR027417">
    <property type="entry name" value="P-loop_NTPase"/>
</dbReference>
<dbReference type="EMBL" id="JBHUDX010000144">
    <property type="protein sequence ID" value="MFD1663524.1"/>
    <property type="molecule type" value="Genomic_DNA"/>
</dbReference>
<evidence type="ECO:0000313" key="4">
    <source>
        <dbReference type="EMBL" id="MFD1663524.1"/>
    </source>
</evidence>
<name>A0ABW4J1P3_9ACTN</name>
<dbReference type="Gene3D" id="1.10.150.20">
    <property type="entry name" value="5' to 3' exonuclease, C-terminal subdomain"/>
    <property type="match status" value="1"/>
</dbReference>
<dbReference type="Gene3D" id="3.40.50.10810">
    <property type="entry name" value="Tandem AAA-ATPase domain"/>
    <property type="match status" value="1"/>
</dbReference>
<feature type="domain" description="Helicase C-terminal" evidence="3">
    <location>
        <begin position="532"/>
        <end position="696"/>
    </location>
</feature>
<dbReference type="InterPro" id="IPR014001">
    <property type="entry name" value="Helicase_ATP-bd"/>
</dbReference>
<dbReference type="CDD" id="cd17919">
    <property type="entry name" value="DEXHc_Snf"/>
    <property type="match status" value="1"/>
</dbReference>
<feature type="domain" description="Helicase ATP-binding" evidence="2">
    <location>
        <begin position="291"/>
        <end position="450"/>
    </location>
</feature>
<dbReference type="InterPro" id="IPR038718">
    <property type="entry name" value="SNF2-like_sf"/>
</dbReference>
<keyword evidence="5" id="KW-1185">Reference proteome</keyword>
<dbReference type="GO" id="GO:0004386">
    <property type="term" value="F:helicase activity"/>
    <property type="evidence" value="ECO:0007669"/>
    <property type="project" value="UniProtKB-KW"/>
</dbReference>
<dbReference type="Pfam" id="PF00271">
    <property type="entry name" value="Helicase_C"/>
    <property type="match status" value="1"/>
</dbReference>
<dbReference type="SUPFAM" id="SSF52540">
    <property type="entry name" value="P-loop containing nucleoside triphosphate hydrolases"/>
    <property type="match status" value="2"/>
</dbReference>
<dbReference type="InterPro" id="IPR010995">
    <property type="entry name" value="DNA_repair_Rad51/TF_NusA_a-hlx"/>
</dbReference>
<protein>
    <submittedName>
        <fullName evidence="4">DEAD/DEAH box helicase</fullName>
        <ecNumber evidence="4">3.6.4.-</ecNumber>
    </submittedName>
</protein>
<reference evidence="5" key="1">
    <citation type="journal article" date="2019" name="Int. J. Syst. Evol. Microbiol.">
        <title>The Global Catalogue of Microorganisms (GCM) 10K type strain sequencing project: providing services to taxonomists for standard genome sequencing and annotation.</title>
        <authorList>
            <consortium name="The Broad Institute Genomics Platform"/>
            <consortium name="The Broad Institute Genome Sequencing Center for Infectious Disease"/>
            <person name="Wu L."/>
            <person name="Ma J."/>
        </authorList>
    </citation>
    <scope>NUCLEOTIDE SEQUENCE [LARGE SCALE GENOMIC DNA]</scope>
    <source>
        <strain evidence="5">CGMCC 1.12470</strain>
    </source>
</reference>
<dbReference type="InterPro" id="IPR049730">
    <property type="entry name" value="SNF2/RAD54-like_C"/>
</dbReference>
<keyword evidence="4" id="KW-0067">ATP-binding</keyword>
<dbReference type="SMART" id="SM00490">
    <property type="entry name" value="HELICc"/>
    <property type="match status" value="1"/>
</dbReference>
<dbReference type="InterPro" id="IPR000330">
    <property type="entry name" value="SNF2_N"/>
</dbReference>
<evidence type="ECO:0000259" key="3">
    <source>
        <dbReference type="PROSITE" id="PS51194"/>
    </source>
</evidence>
<dbReference type="SMART" id="SM00487">
    <property type="entry name" value="DEXDc"/>
    <property type="match status" value="1"/>
</dbReference>
<organism evidence="4 5">
    <name type="scientific">Streptomyces caeni</name>
    <dbReference type="NCBI Taxonomy" id="2307231"/>
    <lineage>
        <taxon>Bacteria</taxon>
        <taxon>Bacillati</taxon>
        <taxon>Actinomycetota</taxon>
        <taxon>Actinomycetes</taxon>
        <taxon>Kitasatosporales</taxon>
        <taxon>Streptomycetaceae</taxon>
        <taxon>Streptomyces</taxon>
    </lineage>
</organism>
<sequence length="726" mass="77751">MGRSERDAVARGARLHEAARSLVADHDRAVEAVRAALKPIHDAAVEQALAAVPVARLQDVTSGRLRLGNVEKSGLRTVREVLEAGPYRLRQIPGVGQRTADQIIAAARRLSEAAGETVAVHIDVDRPEPQTTALVMALHVLAEAGPDARRAVETAGALSKRLGPLLAEAKPVAGRLRMLLAGRAGRTRALEAVDGIRAVTDEAARAGTAESLAQASVDLLRGPSTDVAAWADFELRSAEYYGLLAEVSRRAPDTAAAEGFLPDDIAERVRGQHLDDSRCRVSLRGYQAFGARFALAQRRVILGDEMGLGKTIQAIAALTHLSAEGHSHFMVVCPASVLVNWTREIEARSALCVTPLHGPGRQDAFADWKGRGGVAVTTFDALRGFPGPGREEVGMLVVDEAHWVKNPKALRSQAVIRWAGQCERVLFMTGTPMENRVAEFRSLVRMLDSGVAERLGGPDRPAGSVGFRKAVAPVYLRRNQADVLTELPSLQHTDEWEELSASDEAAYREAVRAGNFMAMRRAAYARPEKSAKLVRLGEIVQEAAENGLKVVVFSNFGAVLGVVKAALDAGVRGGGPVLGPLSGRVPPARRQLLVDEFAAVSGPAVLLAQIQAAGVGLNIQAASVVIICEPQVKPTIEHQAVARAHRMGQVRSVRVHRLLAAGGVDERMVKMLENKARLFDAYARRSAVAEATPDAVDVSDAEMARRIVEEEQARLGMSDGQPAEVQ</sequence>
<dbReference type="Gene3D" id="3.40.50.300">
    <property type="entry name" value="P-loop containing nucleotide triphosphate hydrolases"/>
    <property type="match status" value="1"/>
</dbReference>